<comment type="caution">
    <text evidence="2">The sequence shown here is derived from an EMBL/GenBank/DDBJ whole genome shotgun (WGS) entry which is preliminary data.</text>
</comment>
<organism evidence="2 3">
    <name type="scientific">Streptococcus sinensis</name>
    <dbReference type="NCBI Taxonomy" id="176090"/>
    <lineage>
        <taxon>Bacteria</taxon>
        <taxon>Bacillati</taxon>
        <taxon>Bacillota</taxon>
        <taxon>Bacilli</taxon>
        <taxon>Lactobacillales</taxon>
        <taxon>Streptococcaceae</taxon>
        <taxon>Streptococcus</taxon>
    </lineage>
</organism>
<dbReference type="Proteomes" id="UP000030019">
    <property type="component" value="Unassembled WGS sequence"/>
</dbReference>
<reference evidence="2 3" key="1">
    <citation type="submission" date="2014-06" db="EMBL/GenBank/DDBJ databases">
        <authorList>
            <person name="Teng J.L."/>
            <person name="Huang Y."/>
            <person name="Tse H."/>
            <person name="Lau S.K."/>
            <person name="Woo P.C."/>
        </authorList>
    </citation>
    <scope>NUCLEOTIDE SEQUENCE [LARGE SCALE GENOMIC DNA]</scope>
    <source>
        <strain evidence="2 3">HKU4</strain>
    </source>
</reference>
<evidence type="ECO:0000313" key="2">
    <source>
        <dbReference type="EMBL" id="KGM36415.1"/>
    </source>
</evidence>
<evidence type="ECO:0000256" key="1">
    <source>
        <dbReference type="SAM" id="MobiDB-lite"/>
    </source>
</evidence>
<feature type="region of interest" description="Disordered" evidence="1">
    <location>
        <begin position="42"/>
        <end position="146"/>
    </location>
</feature>
<name>A0A0A0DEF4_9STRE</name>
<evidence type="ECO:0000313" key="3">
    <source>
        <dbReference type="Proteomes" id="UP000030019"/>
    </source>
</evidence>
<feature type="compositionally biased region" description="Gly residues" evidence="1">
    <location>
        <begin position="63"/>
        <end position="77"/>
    </location>
</feature>
<sequence>MDMEKMIVVEKSTKWWMTVVASASLAVGAVGGYGIAALTQRSPQQSLVQATMPQQNNQEGKMPGQGGQPPQGQGQGNENGMPPQMGGQNGQDGQGGPGGQHPQGNGQQGDSQQENKSKKKPSNADGTTKDDKSSETIENNSKTTNS</sequence>
<dbReference type="EMBL" id="JPEN01000103">
    <property type="protein sequence ID" value="KGM36415.1"/>
    <property type="molecule type" value="Genomic_DNA"/>
</dbReference>
<feature type="compositionally biased region" description="Polar residues" evidence="1">
    <location>
        <begin position="136"/>
        <end position="146"/>
    </location>
</feature>
<protein>
    <submittedName>
        <fullName evidence="2">Uncharacterized protein</fullName>
    </submittedName>
</protein>
<feature type="compositionally biased region" description="Polar residues" evidence="1">
    <location>
        <begin position="42"/>
        <end position="57"/>
    </location>
</feature>
<feature type="compositionally biased region" description="Gly residues" evidence="1">
    <location>
        <begin position="87"/>
        <end position="101"/>
    </location>
</feature>
<keyword evidence="3" id="KW-1185">Reference proteome</keyword>
<accession>A0A0A0DEF4</accession>
<dbReference type="AlphaFoldDB" id="A0A0A0DEF4"/>
<proteinExistence type="predicted"/>
<dbReference type="RefSeq" id="WP_037617976.1">
    <property type="nucleotide sequence ID" value="NZ_JAJBHU010000001.1"/>
</dbReference>
<gene>
    <name evidence="2" type="ORF">SSIN_1772</name>
</gene>
<dbReference type="STRING" id="176090.SSIN_1772"/>
<dbReference type="PATRIC" id="fig|176090.4.peg.1719"/>